<dbReference type="Pfam" id="PF14016">
    <property type="entry name" value="DUF4232"/>
    <property type="match status" value="1"/>
</dbReference>
<sequence>MTTYRARRTARAAALATVTAALALGLTACDGAGGGSKAEGRDHGAGTARSRSASDQDAKGSEAQAGSSGGTEEGAPSATAAGGAQAIASKSTTAGASQCRGDEMLVTAVHRFAGQQGDHLLLTAVNEGTKPCWVTSYPAVVLDWNTHNVALPHSKKDAPGGDKRITLQPGGKVYSAVNLFDYGSEHHTAQALSFALRGEDGHPGPFYSVVSKGQNQKFTWNEADVLNWNTKKPYDF</sequence>
<evidence type="ECO:0000256" key="1">
    <source>
        <dbReference type="SAM" id="MobiDB-lite"/>
    </source>
</evidence>
<comment type="caution">
    <text evidence="4">The sequence shown here is derived from an EMBL/GenBank/DDBJ whole genome shotgun (WGS) entry which is preliminary data.</text>
</comment>
<name>A0A7J5DBU6_9ACTN</name>
<reference evidence="4 5" key="1">
    <citation type="submission" date="2019-09" db="EMBL/GenBank/DDBJ databases">
        <title>Isolation and identification of active actinomycetes.</title>
        <authorList>
            <person name="Yu Z."/>
            <person name="Han C."/>
            <person name="Yu B."/>
        </authorList>
    </citation>
    <scope>NUCLEOTIDE SEQUENCE [LARGE SCALE GENOMIC DNA]</scope>
    <source>
        <strain evidence="4 5">NEAU-H2</strain>
    </source>
</reference>
<dbReference type="RefSeq" id="WP_151472423.1">
    <property type="nucleotide sequence ID" value="NZ_WBKG01000028.1"/>
</dbReference>
<evidence type="ECO:0000313" key="4">
    <source>
        <dbReference type="EMBL" id="KAB1984251.1"/>
    </source>
</evidence>
<dbReference type="EMBL" id="WBKG01000028">
    <property type="protein sequence ID" value="KAB1984251.1"/>
    <property type="molecule type" value="Genomic_DNA"/>
</dbReference>
<feature type="chain" id="PRO_5039496889" evidence="2">
    <location>
        <begin position="24"/>
        <end position="236"/>
    </location>
</feature>
<dbReference type="Proteomes" id="UP000442990">
    <property type="component" value="Unassembled WGS sequence"/>
</dbReference>
<gene>
    <name evidence="4" type="ORF">F8144_28945</name>
</gene>
<feature type="region of interest" description="Disordered" evidence="1">
    <location>
        <begin position="32"/>
        <end position="86"/>
    </location>
</feature>
<keyword evidence="2" id="KW-0732">Signal</keyword>
<proteinExistence type="predicted"/>
<feature type="signal peptide" evidence="2">
    <location>
        <begin position="1"/>
        <end position="23"/>
    </location>
</feature>
<organism evidence="4 5">
    <name type="scientific">Streptomyces triticiradicis</name>
    <dbReference type="NCBI Taxonomy" id="2651189"/>
    <lineage>
        <taxon>Bacteria</taxon>
        <taxon>Bacillati</taxon>
        <taxon>Actinomycetota</taxon>
        <taxon>Actinomycetes</taxon>
        <taxon>Kitasatosporales</taxon>
        <taxon>Streptomycetaceae</taxon>
        <taxon>Streptomyces</taxon>
    </lineage>
</organism>
<dbReference type="PROSITE" id="PS51257">
    <property type="entry name" value="PROKAR_LIPOPROTEIN"/>
    <property type="match status" value="1"/>
</dbReference>
<evidence type="ECO:0000256" key="2">
    <source>
        <dbReference type="SAM" id="SignalP"/>
    </source>
</evidence>
<evidence type="ECO:0000313" key="5">
    <source>
        <dbReference type="Proteomes" id="UP000442990"/>
    </source>
</evidence>
<feature type="domain" description="DUF4232" evidence="3">
    <location>
        <begin position="99"/>
        <end position="179"/>
    </location>
</feature>
<evidence type="ECO:0000259" key="3">
    <source>
        <dbReference type="Pfam" id="PF14016"/>
    </source>
</evidence>
<accession>A0A7J5DBU6</accession>
<feature type="compositionally biased region" description="Low complexity" evidence="1">
    <location>
        <begin position="73"/>
        <end position="86"/>
    </location>
</feature>
<dbReference type="AlphaFoldDB" id="A0A7J5DBU6"/>
<protein>
    <submittedName>
        <fullName evidence="4">DUF4232 domain-containing protein</fullName>
    </submittedName>
</protein>
<dbReference type="InterPro" id="IPR025326">
    <property type="entry name" value="DUF4232"/>
</dbReference>
<keyword evidence="5" id="KW-1185">Reference proteome</keyword>